<dbReference type="GO" id="GO:0005886">
    <property type="term" value="C:plasma membrane"/>
    <property type="evidence" value="ECO:0007669"/>
    <property type="project" value="TreeGrafter"/>
</dbReference>
<keyword evidence="3" id="KW-1185">Reference proteome</keyword>
<dbReference type="Pfam" id="PF02698">
    <property type="entry name" value="DUF218"/>
    <property type="match status" value="1"/>
</dbReference>
<proteinExistence type="predicted"/>
<dbReference type="PANTHER" id="PTHR30336:SF20">
    <property type="entry name" value="DUF218 DOMAIN-CONTAINING PROTEIN"/>
    <property type="match status" value="1"/>
</dbReference>
<feature type="domain" description="DUF218" evidence="1">
    <location>
        <begin position="26"/>
        <end position="161"/>
    </location>
</feature>
<gene>
    <name evidence="2" type="ORF">ElyMa_003764800</name>
</gene>
<dbReference type="Gene3D" id="3.40.50.620">
    <property type="entry name" value="HUPs"/>
    <property type="match status" value="1"/>
</dbReference>
<dbReference type="InterPro" id="IPR003848">
    <property type="entry name" value="DUF218"/>
</dbReference>
<accession>A0AAV4F8Q3</accession>
<dbReference type="CDD" id="cd06259">
    <property type="entry name" value="YdcF-like"/>
    <property type="match status" value="1"/>
</dbReference>
<evidence type="ECO:0000259" key="1">
    <source>
        <dbReference type="Pfam" id="PF02698"/>
    </source>
</evidence>
<dbReference type="PANTHER" id="PTHR30336">
    <property type="entry name" value="INNER MEMBRANE PROTEIN, PROBABLE PERMEASE"/>
    <property type="match status" value="1"/>
</dbReference>
<organism evidence="2 3">
    <name type="scientific">Elysia marginata</name>
    <dbReference type="NCBI Taxonomy" id="1093978"/>
    <lineage>
        <taxon>Eukaryota</taxon>
        <taxon>Metazoa</taxon>
        <taxon>Spiralia</taxon>
        <taxon>Lophotrochozoa</taxon>
        <taxon>Mollusca</taxon>
        <taxon>Gastropoda</taxon>
        <taxon>Heterobranchia</taxon>
        <taxon>Euthyneura</taxon>
        <taxon>Panpulmonata</taxon>
        <taxon>Sacoglossa</taxon>
        <taxon>Placobranchoidea</taxon>
        <taxon>Plakobranchidae</taxon>
        <taxon>Elysia</taxon>
    </lineage>
</organism>
<comment type="caution">
    <text evidence="2">The sequence shown here is derived from an EMBL/GenBank/DDBJ whole genome shotgun (WGS) entry which is preliminary data.</text>
</comment>
<dbReference type="AlphaFoldDB" id="A0AAV4F8Q3"/>
<dbReference type="InterPro" id="IPR014729">
    <property type="entry name" value="Rossmann-like_a/b/a_fold"/>
</dbReference>
<evidence type="ECO:0000313" key="3">
    <source>
        <dbReference type="Proteomes" id="UP000762676"/>
    </source>
</evidence>
<sequence length="191" mass="21487">MREIVMQCAKVLWDFTRLNQIPIKSDVMIVLGNDDPRTAHYAADLFLEGWSPLVLITGKDGSGTKGKLPHNRTEAEIFQDLMIAKGVPKSCILLETEATNTGENMRLSQALLRRHDISPDKVMLVTKSLMELRAALTFKKQWQGAQNAPSYQEMGEPSYNIYVPSSVRRLATMTLHSSLLSALRLMPPYVR</sequence>
<protein>
    <submittedName>
        <fullName evidence="2">DUF218 domain</fullName>
    </submittedName>
</protein>
<dbReference type="InterPro" id="IPR051599">
    <property type="entry name" value="Cell_Envelope_Assoc"/>
</dbReference>
<name>A0AAV4F8Q3_9GAST</name>
<dbReference type="Proteomes" id="UP000762676">
    <property type="component" value="Unassembled WGS sequence"/>
</dbReference>
<evidence type="ECO:0000313" key="2">
    <source>
        <dbReference type="EMBL" id="GFR69743.1"/>
    </source>
</evidence>
<reference evidence="2 3" key="1">
    <citation type="journal article" date="2021" name="Elife">
        <title>Chloroplast acquisition without the gene transfer in kleptoplastic sea slugs, Plakobranchus ocellatus.</title>
        <authorList>
            <person name="Maeda T."/>
            <person name="Takahashi S."/>
            <person name="Yoshida T."/>
            <person name="Shimamura S."/>
            <person name="Takaki Y."/>
            <person name="Nagai Y."/>
            <person name="Toyoda A."/>
            <person name="Suzuki Y."/>
            <person name="Arimoto A."/>
            <person name="Ishii H."/>
            <person name="Satoh N."/>
            <person name="Nishiyama T."/>
            <person name="Hasebe M."/>
            <person name="Maruyama T."/>
            <person name="Minagawa J."/>
            <person name="Obokata J."/>
            <person name="Shigenobu S."/>
        </authorList>
    </citation>
    <scope>NUCLEOTIDE SEQUENCE [LARGE SCALE GENOMIC DNA]</scope>
</reference>
<dbReference type="EMBL" id="BMAT01007723">
    <property type="protein sequence ID" value="GFR69743.1"/>
    <property type="molecule type" value="Genomic_DNA"/>
</dbReference>